<sequence length="96" mass="10921">MNALLTKELIQRAEGMVQQTITLSGPETAQFFDERPHWPECVSVSQRPGKIIQLPWKALPNRAHTEERYFINGSEVKPAFAFWGLANSVRGRNNVN</sequence>
<organism evidence="1 2">
    <name type="scientific">Erwinia phage phiEa2809</name>
    <dbReference type="NCBI Taxonomy" id="1564096"/>
    <lineage>
        <taxon>Viruses</taxon>
        <taxon>Duplodnaviria</taxon>
        <taxon>Heunggongvirae</taxon>
        <taxon>Uroviricota</taxon>
        <taxon>Caudoviricetes</taxon>
        <taxon>Pantevenvirales</taxon>
        <taxon>Ackermannviridae</taxon>
        <taxon>Nezavisimistyvirus</taxon>
        <taxon>Nezavisimistyvirus Ea2809</taxon>
    </lineage>
</organism>
<accession>A0A0A0YR21</accession>
<evidence type="ECO:0000313" key="1">
    <source>
        <dbReference type="EMBL" id="AIX13042.1"/>
    </source>
</evidence>
<proteinExistence type="predicted"/>
<evidence type="ECO:0000313" key="2">
    <source>
        <dbReference type="Proteomes" id="UP000030322"/>
    </source>
</evidence>
<gene>
    <name evidence="1" type="ORF">NW77_034</name>
</gene>
<dbReference type="KEGG" id="vg:24623162"/>
<protein>
    <submittedName>
        <fullName evidence="1">Putative GTPase-activator protein</fullName>
    </submittedName>
</protein>
<keyword evidence="2" id="KW-1185">Reference proteome</keyword>
<dbReference type="Proteomes" id="UP000030322">
    <property type="component" value="Segment"/>
</dbReference>
<name>A0A0A0YR21_9CAUD</name>
<reference evidence="1 2" key="1">
    <citation type="submission" date="2014-10" db="EMBL/GenBank/DDBJ databases">
        <title>Characterization of a new ViI-like Erwinia amylovora bacteriophage.</title>
        <authorList>
            <person name="Lagonenko A.L."/>
            <person name="Valentovich L.N."/>
        </authorList>
    </citation>
    <scope>NUCLEOTIDE SEQUENCE [LARGE SCALE GENOMIC DNA]</scope>
</reference>
<dbReference type="GeneID" id="24623162"/>
<dbReference type="EMBL" id="KP037007">
    <property type="protein sequence ID" value="AIX13042.1"/>
    <property type="molecule type" value="Genomic_DNA"/>
</dbReference>
<dbReference type="RefSeq" id="YP_009147546.1">
    <property type="nucleotide sequence ID" value="NC_027340.1"/>
</dbReference>